<dbReference type="EMBL" id="MDYO01000054">
    <property type="protein sequence ID" value="OQD91371.1"/>
    <property type="molecule type" value="Genomic_DNA"/>
</dbReference>
<accession>A0A1V6QQD3</accession>
<reference evidence="2" key="1">
    <citation type="journal article" date="2017" name="Nat. Microbiol.">
        <title>Global analysis of biosynthetic gene clusters reveals vast potential of secondary metabolite production in Penicillium species.</title>
        <authorList>
            <person name="Nielsen J.C."/>
            <person name="Grijseels S."/>
            <person name="Prigent S."/>
            <person name="Ji B."/>
            <person name="Dainat J."/>
            <person name="Nielsen K.F."/>
            <person name="Frisvad J.C."/>
            <person name="Workman M."/>
            <person name="Nielsen J."/>
        </authorList>
    </citation>
    <scope>NUCLEOTIDE SEQUENCE [LARGE SCALE GENOMIC DNA]</scope>
    <source>
        <strain evidence="2">IBT 29525</strain>
    </source>
</reference>
<comment type="caution">
    <text evidence="1">The sequence shown here is derived from an EMBL/GenBank/DDBJ whole genome shotgun (WGS) entry which is preliminary data.</text>
</comment>
<gene>
    <name evidence="1" type="ORF">PENSOL_c054G02212</name>
</gene>
<sequence>MTDVPWDGSYPWRTKGLKRHPFEPHGFGCRGHHERGIYILDDGTECASAYICDHKTETRPGPAPAPAPAGKTTSSLTLSSDATYVDNSNLYKDKLRLMNPSDAFHSVYDAIEGNGCRKMDFAISDSCTISYNCMFAGEKNDAKSRSDAVATFLHGTAGPQVSKSWYEKTTYSQQWGIPTYWIGYKYPRSGQIVITHDNSIQSQLSFEIKCKGSWFCDVGCTEVTTGMLALGYAQGMALVGVFGTLTAGACGLFC</sequence>
<dbReference type="Proteomes" id="UP000191612">
    <property type="component" value="Unassembled WGS sequence"/>
</dbReference>
<evidence type="ECO:0000313" key="2">
    <source>
        <dbReference type="Proteomes" id="UP000191612"/>
    </source>
</evidence>
<evidence type="ECO:0000313" key="1">
    <source>
        <dbReference type="EMBL" id="OQD91371.1"/>
    </source>
</evidence>
<name>A0A1V6QQD3_9EURO</name>
<protein>
    <submittedName>
        <fullName evidence="1">Uncharacterized protein</fullName>
    </submittedName>
</protein>
<keyword evidence="2" id="KW-1185">Reference proteome</keyword>
<proteinExistence type="predicted"/>
<organism evidence="1 2">
    <name type="scientific">Penicillium solitum</name>
    <dbReference type="NCBI Taxonomy" id="60172"/>
    <lineage>
        <taxon>Eukaryota</taxon>
        <taxon>Fungi</taxon>
        <taxon>Dikarya</taxon>
        <taxon>Ascomycota</taxon>
        <taxon>Pezizomycotina</taxon>
        <taxon>Eurotiomycetes</taxon>
        <taxon>Eurotiomycetidae</taxon>
        <taxon>Eurotiales</taxon>
        <taxon>Aspergillaceae</taxon>
        <taxon>Penicillium</taxon>
    </lineage>
</organism>
<dbReference type="AlphaFoldDB" id="A0A1V6QQD3"/>
<dbReference type="STRING" id="60172.A0A1V6QQD3"/>